<comment type="caution">
    <text evidence="1">The sequence shown here is derived from an EMBL/GenBank/DDBJ whole genome shotgun (WGS) entry which is preliminary data.</text>
</comment>
<evidence type="ECO:0000313" key="2">
    <source>
        <dbReference type="Proteomes" id="UP001157961"/>
    </source>
</evidence>
<accession>A0ABY1PL36</accession>
<reference evidence="1 2" key="1">
    <citation type="submission" date="2017-05" db="EMBL/GenBank/DDBJ databases">
        <authorList>
            <person name="Varghese N."/>
            <person name="Submissions S."/>
        </authorList>
    </citation>
    <scope>NUCLEOTIDE SEQUENCE [LARGE SCALE GENOMIC DNA]</scope>
    <source>
        <strain evidence="1 2">DSM 29734</strain>
    </source>
</reference>
<sequence length="59" mass="6052">MDVAPVEVLAVARVSDATQVAEARLDVPGALVDVQLDVLDVEGDRDGADKAGSSNRSTS</sequence>
<name>A0ABY1PL36_9RHOB</name>
<dbReference type="EMBL" id="FXTY01000011">
    <property type="protein sequence ID" value="SMP35106.1"/>
    <property type="molecule type" value="Genomic_DNA"/>
</dbReference>
<gene>
    <name evidence="1" type="ORF">SAMN06265373_11119</name>
</gene>
<organism evidence="1 2">
    <name type="scientific">Shimia sagamensis</name>
    <dbReference type="NCBI Taxonomy" id="1566352"/>
    <lineage>
        <taxon>Bacteria</taxon>
        <taxon>Pseudomonadati</taxon>
        <taxon>Pseudomonadota</taxon>
        <taxon>Alphaproteobacteria</taxon>
        <taxon>Rhodobacterales</taxon>
        <taxon>Roseobacteraceae</taxon>
    </lineage>
</organism>
<dbReference type="Proteomes" id="UP001157961">
    <property type="component" value="Unassembled WGS sequence"/>
</dbReference>
<keyword evidence="2" id="KW-1185">Reference proteome</keyword>
<evidence type="ECO:0000313" key="1">
    <source>
        <dbReference type="EMBL" id="SMP35106.1"/>
    </source>
</evidence>
<protein>
    <submittedName>
        <fullName evidence="1">Uncharacterized protein</fullName>
    </submittedName>
</protein>
<proteinExistence type="predicted"/>